<organism evidence="2 3">
    <name type="scientific">Bifidobacterium goeldii</name>
    <dbReference type="NCBI Taxonomy" id="2306975"/>
    <lineage>
        <taxon>Bacteria</taxon>
        <taxon>Bacillati</taxon>
        <taxon>Actinomycetota</taxon>
        <taxon>Actinomycetes</taxon>
        <taxon>Bifidobacteriales</taxon>
        <taxon>Bifidobacteriaceae</taxon>
        <taxon>Bifidobacterium</taxon>
    </lineage>
</organism>
<dbReference type="PROSITE" id="PS51750">
    <property type="entry name" value="BRO_N"/>
    <property type="match status" value="1"/>
</dbReference>
<dbReference type="Pfam" id="PF02498">
    <property type="entry name" value="Bro-N"/>
    <property type="match status" value="1"/>
</dbReference>
<dbReference type="AlphaFoldDB" id="A0A430FM25"/>
<reference evidence="2 3" key="1">
    <citation type="submission" date="2018-09" db="EMBL/GenBank/DDBJ databases">
        <title>Characterization of the phylogenetic diversity of five novel species belonging to the genus Bifidobacterium.</title>
        <authorList>
            <person name="Lugli G.A."/>
            <person name="Duranti S."/>
            <person name="Milani C."/>
        </authorList>
    </citation>
    <scope>NUCLEOTIDE SEQUENCE [LARGE SCALE GENOMIC DNA]</scope>
    <source>
        <strain evidence="2 3">2034B</strain>
    </source>
</reference>
<dbReference type="SMART" id="SM01040">
    <property type="entry name" value="Bro-N"/>
    <property type="match status" value="1"/>
</dbReference>
<gene>
    <name evidence="2" type="ORF">D2E25_0279</name>
</gene>
<dbReference type="EMBL" id="QXGL01000001">
    <property type="protein sequence ID" value="RSX53973.1"/>
    <property type="molecule type" value="Genomic_DNA"/>
</dbReference>
<accession>A0A430FM25</accession>
<feature type="domain" description="Bro-N" evidence="1">
    <location>
        <begin position="2"/>
        <end position="109"/>
    </location>
</feature>
<name>A0A430FM25_9BIFI</name>
<keyword evidence="3" id="KW-1185">Reference proteome</keyword>
<dbReference type="RefSeq" id="WP_125979269.1">
    <property type="nucleotide sequence ID" value="NZ_QXGL01000001.1"/>
</dbReference>
<proteinExistence type="predicted"/>
<dbReference type="OrthoDB" id="9812611at2"/>
<comment type="caution">
    <text evidence="2">The sequence shown here is derived from an EMBL/GenBank/DDBJ whole genome shotgun (WGS) entry which is preliminary data.</text>
</comment>
<evidence type="ECO:0000313" key="3">
    <source>
        <dbReference type="Proteomes" id="UP000287533"/>
    </source>
</evidence>
<dbReference type="PANTHER" id="PTHR36180">
    <property type="entry name" value="DNA-BINDING PROTEIN-RELATED-RELATED"/>
    <property type="match status" value="1"/>
</dbReference>
<dbReference type="GO" id="GO:0003677">
    <property type="term" value="F:DNA binding"/>
    <property type="evidence" value="ECO:0007669"/>
    <property type="project" value="InterPro"/>
</dbReference>
<sequence>MSADIQRFDFNGNQLRALTDEQGEPWFVAKDVCDILEIRTDTVRKILENDEAAKVNPNSIGVAQNGGRSPLIVSEPGLYKLIMRSRKPAAKTFQRWVTHEVLPQIRKTGGYIPVGESPEETMARALLIAQKTLDQQKQQLEEQAPKVLFADAVATSKRSILIGELAKILKQNGYDTGQTRFFKTLREDGYLMKRNGSPNMPTQKSMNLGLFEVKETAIQHSDGHTTVNFTTKVTPKGQQYLIQKYLGCTPLEVGA</sequence>
<evidence type="ECO:0000313" key="2">
    <source>
        <dbReference type="EMBL" id="RSX53973.1"/>
    </source>
</evidence>
<dbReference type="InterPro" id="IPR003497">
    <property type="entry name" value="BRO_N_domain"/>
</dbReference>
<protein>
    <submittedName>
        <fullName evidence="2">Antirepressor</fullName>
    </submittedName>
</protein>
<evidence type="ECO:0000259" key="1">
    <source>
        <dbReference type="PROSITE" id="PS51750"/>
    </source>
</evidence>
<dbReference type="PANTHER" id="PTHR36180:SF2">
    <property type="entry name" value="BRO FAMILY PROTEIN"/>
    <property type="match status" value="1"/>
</dbReference>
<dbReference type="Proteomes" id="UP000287533">
    <property type="component" value="Unassembled WGS sequence"/>
</dbReference>
<dbReference type="Pfam" id="PF03374">
    <property type="entry name" value="ANT"/>
    <property type="match status" value="1"/>
</dbReference>
<dbReference type="InterPro" id="IPR005039">
    <property type="entry name" value="Ant_C"/>
</dbReference>